<name>A0A8H8BVZ3_9HELO</name>
<evidence type="ECO:0000256" key="7">
    <source>
        <dbReference type="ARBA" id="ARBA00022670"/>
    </source>
</evidence>
<feature type="transmembrane region" description="Helical" evidence="15">
    <location>
        <begin position="83"/>
        <end position="101"/>
    </location>
</feature>
<keyword evidence="18" id="KW-1185">Reference proteome</keyword>
<keyword evidence="15" id="KW-0472">Membrane</keyword>
<evidence type="ECO:0000256" key="6">
    <source>
        <dbReference type="ARBA" id="ARBA00022438"/>
    </source>
</evidence>
<keyword evidence="8" id="KW-0479">Metal-binding</keyword>
<dbReference type="InterPro" id="IPR036005">
    <property type="entry name" value="Creatinase/aminopeptidase-like"/>
</dbReference>
<feature type="transmembrane region" description="Helical" evidence="15">
    <location>
        <begin position="164"/>
        <end position="188"/>
    </location>
</feature>
<evidence type="ECO:0000256" key="15">
    <source>
        <dbReference type="SAM" id="Phobius"/>
    </source>
</evidence>
<dbReference type="Gene3D" id="3.90.230.10">
    <property type="entry name" value="Creatinase/methionine aminopeptidase superfamily"/>
    <property type="match status" value="1"/>
</dbReference>
<dbReference type="AlphaFoldDB" id="A0A8H8BVZ3"/>
<dbReference type="Pfam" id="PF20684">
    <property type="entry name" value="Fung_rhodopsin"/>
    <property type="match status" value="1"/>
</dbReference>
<protein>
    <recommendedName>
        <fullName evidence="5">Xaa-Pro aminopeptidase</fullName>
        <ecNumber evidence="5">3.4.11.9</ecNumber>
    </recommendedName>
    <alternativeName>
        <fullName evidence="12">Aminoacylproline aminopeptidase</fullName>
    </alternativeName>
    <alternativeName>
        <fullName evidence="13">Prolidase</fullName>
    </alternativeName>
</protein>
<dbReference type="SUPFAM" id="SSF53092">
    <property type="entry name" value="Creatinase/prolidase N-terminal domain"/>
    <property type="match status" value="1"/>
</dbReference>
<evidence type="ECO:0000256" key="1">
    <source>
        <dbReference type="ARBA" id="ARBA00001424"/>
    </source>
</evidence>
<sequence length="874" mass="97706">MYEIVATCVPVVVTSLLFTTIAFVVVCLRLYTRIFLIKNAGADDYLMAGAMVASISFCVVIFLQIKNGLGRPFLSLSQETLLKFLQCLWATIPTYNLALVLTKISIVCQYRRIFTTQKVVRLCNIMIGVLIFYGCWAVLGSTFMCIPVSNFWNTGISVHCMEKTAFWFSNAALNIATDILIFSIPMPLLKQLQLPKKQKIGLMFVFGFGAFVCVTSVIRLKSLYEISVSTDTTLDGVNAGIWSGIEINVAIACASLPSIKPLIARVLPGLLSNISTRGNRSNMNNLSDANYDGNFAMKSGVGGGNKGHVDSEASGGNKRNTIGGSGGNIKIERTVYLQREVRPSYDGSENSLVVKTDCFNDEQRKKHPRETVSISKTRADLHPAKKHARSVAKHLKVKDGLLFLPGTPSKEYEDSDEPVAFRQRRYFYYLSGLPNPDCIITFDLSRDQLCAWIPPTSSGFRVIYNGSSPSREEIKAKYDFDHVDYINRLDDYVQNFIHVEKTPTVFLLHKYNEPFASRIFRPLPDSKKKVRFDSTRLILAMDAARVIKSSYEIKMIRKACSITAKAHINVLKYLKTLKNESEIEAIFMATCVAHQAKQQAYGIIAGSGPNASTLHYSENNESLEGRQLVCLDAGCEWNCYASDVTRTFPISGEFSTEAKQIYDLVAKMQEECIEMVKPNADYRKINARAHDIATEGLMELGLLHNGSYEEIRSASASVAFLPHGLGHYLGLETHDVGAGGNLLSKNFSSAQMTESNIFSLMTEDPSMLAAPILAPNMVITVEPGIYFNRYALEKVWLQNERISKYINADLLEKYYPVGGVRIEDDILVTEDGYENITREIPKGEEALEVIRRGLEERVIVEKVLVREGRRGWFW</sequence>
<gene>
    <name evidence="17" type="ORF">IFR04_000606</name>
</gene>
<dbReference type="GO" id="GO:0070006">
    <property type="term" value="F:metalloaminopeptidase activity"/>
    <property type="evidence" value="ECO:0007669"/>
    <property type="project" value="InterPro"/>
</dbReference>
<keyword evidence="9" id="KW-0378">Hydrolase</keyword>
<evidence type="ECO:0000256" key="5">
    <source>
        <dbReference type="ARBA" id="ARBA00012574"/>
    </source>
</evidence>
<keyword evidence="10" id="KW-0482">Metalloprotease</keyword>
<comment type="catalytic activity">
    <reaction evidence="1">
        <text>Release of any N-terminal amino acid, including proline, that is linked to proline, even from a dipeptide or tripeptide.</text>
        <dbReference type="EC" id="3.4.11.9"/>
    </reaction>
</comment>
<feature type="transmembrane region" description="Helical" evidence="15">
    <location>
        <begin position="200"/>
        <end position="220"/>
    </location>
</feature>
<dbReference type="EMBL" id="JAFJYH010000004">
    <property type="protein sequence ID" value="KAG4426140.1"/>
    <property type="molecule type" value="Genomic_DNA"/>
</dbReference>
<keyword evidence="6" id="KW-0031">Aminopeptidase</keyword>
<dbReference type="SUPFAM" id="SSF55920">
    <property type="entry name" value="Creatinase/aminopeptidase"/>
    <property type="match status" value="1"/>
</dbReference>
<evidence type="ECO:0000256" key="3">
    <source>
        <dbReference type="ARBA" id="ARBA00002443"/>
    </source>
</evidence>
<evidence type="ECO:0000313" key="17">
    <source>
        <dbReference type="EMBL" id="KAG4426140.1"/>
    </source>
</evidence>
<dbReference type="PANTHER" id="PTHR43226:SF3">
    <property type="entry name" value="XAA-PRO AMINOPEPTIDASE AN0832-RELATED"/>
    <property type="match status" value="1"/>
</dbReference>
<dbReference type="InterPro" id="IPR049326">
    <property type="entry name" value="Rhodopsin_dom_fungi"/>
</dbReference>
<comment type="cofactor">
    <cofactor evidence="2">
        <name>Mn(2+)</name>
        <dbReference type="ChEBI" id="CHEBI:29035"/>
    </cofactor>
</comment>
<comment type="similarity">
    <text evidence="4">Belongs to the peptidase M24B family.</text>
</comment>
<dbReference type="CDD" id="cd01087">
    <property type="entry name" value="Prolidase"/>
    <property type="match status" value="1"/>
</dbReference>
<keyword evidence="11" id="KW-0464">Manganese</keyword>
<dbReference type="InterPro" id="IPR029149">
    <property type="entry name" value="Creatin/AminoP/Spt16_N"/>
</dbReference>
<dbReference type="Pfam" id="PF00557">
    <property type="entry name" value="Peptidase_M24"/>
    <property type="match status" value="1"/>
</dbReference>
<evidence type="ECO:0000256" key="10">
    <source>
        <dbReference type="ARBA" id="ARBA00023049"/>
    </source>
</evidence>
<evidence type="ECO:0000256" key="14">
    <source>
        <dbReference type="SAM" id="MobiDB-lite"/>
    </source>
</evidence>
<evidence type="ECO:0000256" key="4">
    <source>
        <dbReference type="ARBA" id="ARBA00008766"/>
    </source>
</evidence>
<dbReference type="InterPro" id="IPR052433">
    <property type="entry name" value="X-Pro_dipept-like"/>
</dbReference>
<dbReference type="GO" id="GO:0006508">
    <property type="term" value="P:proteolysis"/>
    <property type="evidence" value="ECO:0007669"/>
    <property type="project" value="UniProtKB-KW"/>
</dbReference>
<dbReference type="Gene3D" id="3.40.350.10">
    <property type="entry name" value="Creatinase/prolidase N-terminal domain"/>
    <property type="match status" value="1"/>
</dbReference>
<organism evidence="17 18">
    <name type="scientific">Cadophora malorum</name>
    <dbReference type="NCBI Taxonomy" id="108018"/>
    <lineage>
        <taxon>Eukaryota</taxon>
        <taxon>Fungi</taxon>
        <taxon>Dikarya</taxon>
        <taxon>Ascomycota</taxon>
        <taxon>Pezizomycotina</taxon>
        <taxon>Leotiomycetes</taxon>
        <taxon>Helotiales</taxon>
        <taxon>Ploettnerulaceae</taxon>
        <taxon>Cadophora</taxon>
    </lineage>
</organism>
<dbReference type="EC" id="3.4.11.9" evidence="5"/>
<dbReference type="GO" id="GO:0030145">
    <property type="term" value="F:manganese ion binding"/>
    <property type="evidence" value="ECO:0007669"/>
    <property type="project" value="InterPro"/>
</dbReference>
<feature type="domain" description="Aminopeptidase P N-terminal" evidence="16">
    <location>
        <begin position="382"/>
        <end position="516"/>
    </location>
</feature>
<evidence type="ECO:0000256" key="12">
    <source>
        <dbReference type="ARBA" id="ARBA00030849"/>
    </source>
</evidence>
<keyword evidence="15" id="KW-1133">Transmembrane helix</keyword>
<evidence type="ECO:0000256" key="11">
    <source>
        <dbReference type="ARBA" id="ARBA00023211"/>
    </source>
</evidence>
<evidence type="ECO:0000256" key="13">
    <source>
        <dbReference type="ARBA" id="ARBA00032413"/>
    </source>
</evidence>
<feature type="transmembrane region" description="Helical" evidence="15">
    <location>
        <begin position="12"/>
        <end position="32"/>
    </location>
</feature>
<evidence type="ECO:0000313" key="18">
    <source>
        <dbReference type="Proteomes" id="UP000664132"/>
    </source>
</evidence>
<dbReference type="Proteomes" id="UP000664132">
    <property type="component" value="Unassembled WGS sequence"/>
</dbReference>
<reference evidence="17" key="1">
    <citation type="submission" date="2021-02" db="EMBL/GenBank/DDBJ databases">
        <title>Genome sequence Cadophora malorum strain M34.</title>
        <authorList>
            <person name="Stefanovic E."/>
            <person name="Vu D."/>
            <person name="Scully C."/>
            <person name="Dijksterhuis J."/>
            <person name="Roader J."/>
            <person name="Houbraken J."/>
        </authorList>
    </citation>
    <scope>NUCLEOTIDE SEQUENCE</scope>
    <source>
        <strain evidence="17">M34</strain>
    </source>
</reference>
<evidence type="ECO:0000259" key="16">
    <source>
        <dbReference type="SMART" id="SM01011"/>
    </source>
</evidence>
<comment type="caution">
    <text evidence="17">The sequence shown here is derived from an EMBL/GenBank/DDBJ whole genome shotgun (WGS) entry which is preliminary data.</text>
</comment>
<evidence type="ECO:0000256" key="2">
    <source>
        <dbReference type="ARBA" id="ARBA00001936"/>
    </source>
</evidence>
<dbReference type="InterPro" id="IPR000994">
    <property type="entry name" value="Pept_M24"/>
</dbReference>
<accession>A0A8H8BVZ3</accession>
<keyword evidence="15" id="KW-0812">Transmembrane</keyword>
<dbReference type="Pfam" id="PF05195">
    <property type="entry name" value="AMP_N"/>
    <property type="match status" value="1"/>
</dbReference>
<dbReference type="OrthoDB" id="10261878at2759"/>
<comment type="function">
    <text evidence="3">Catalyzes the removal of a penultimate prolyl residue from the N-termini of peptides.</text>
</comment>
<feature type="region of interest" description="Disordered" evidence="14">
    <location>
        <begin position="305"/>
        <end position="324"/>
    </location>
</feature>
<dbReference type="InterPro" id="IPR007865">
    <property type="entry name" value="Aminopep_P_N"/>
</dbReference>
<dbReference type="SMART" id="SM01011">
    <property type="entry name" value="AMP_N"/>
    <property type="match status" value="1"/>
</dbReference>
<evidence type="ECO:0000256" key="9">
    <source>
        <dbReference type="ARBA" id="ARBA00022801"/>
    </source>
</evidence>
<proteinExistence type="inferred from homology"/>
<dbReference type="PANTHER" id="PTHR43226">
    <property type="entry name" value="XAA-PRO AMINOPEPTIDASE 3"/>
    <property type="match status" value="1"/>
</dbReference>
<keyword evidence="7" id="KW-0645">Protease</keyword>
<evidence type="ECO:0000256" key="8">
    <source>
        <dbReference type="ARBA" id="ARBA00022723"/>
    </source>
</evidence>
<feature type="transmembrane region" description="Helical" evidence="15">
    <location>
        <begin position="44"/>
        <end position="63"/>
    </location>
</feature>
<feature type="transmembrane region" description="Helical" evidence="15">
    <location>
        <begin position="122"/>
        <end position="144"/>
    </location>
</feature>